<dbReference type="FunFam" id="2.20.100.10:FF:000005">
    <property type="entry name" value="ADAM metallopeptidase with thrombospondin type 1 motif 9"/>
    <property type="match status" value="2"/>
</dbReference>
<name>A0A914VDU1_9BILA</name>
<accession>A0A914VDU1</accession>
<dbReference type="GO" id="GO:0008270">
    <property type="term" value="F:zinc ion binding"/>
    <property type="evidence" value="ECO:0007669"/>
    <property type="project" value="InterPro"/>
</dbReference>
<protein>
    <submittedName>
        <fullName evidence="8">GON domain-containing protein</fullName>
    </submittedName>
</protein>
<evidence type="ECO:0000256" key="2">
    <source>
        <dbReference type="ARBA" id="ARBA00022525"/>
    </source>
</evidence>
<organism evidence="7 8">
    <name type="scientific">Plectus sambesii</name>
    <dbReference type="NCBI Taxonomy" id="2011161"/>
    <lineage>
        <taxon>Eukaryota</taxon>
        <taxon>Metazoa</taxon>
        <taxon>Ecdysozoa</taxon>
        <taxon>Nematoda</taxon>
        <taxon>Chromadorea</taxon>
        <taxon>Plectida</taxon>
        <taxon>Plectina</taxon>
        <taxon>Plectoidea</taxon>
        <taxon>Plectidae</taxon>
        <taxon>Plectus</taxon>
    </lineage>
</organism>
<dbReference type="GO" id="GO:0004222">
    <property type="term" value="F:metalloendopeptidase activity"/>
    <property type="evidence" value="ECO:0007669"/>
    <property type="project" value="InterPro"/>
</dbReference>
<comment type="subcellular location">
    <subcellularLocation>
        <location evidence="1">Secreted</location>
    </subcellularLocation>
</comment>
<evidence type="ECO:0000259" key="6">
    <source>
        <dbReference type="PROSITE" id="PS51046"/>
    </source>
</evidence>
<dbReference type="GO" id="GO:0006508">
    <property type="term" value="P:proteolysis"/>
    <property type="evidence" value="ECO:0007669"/>
    <property type="project" value="TreeGrafter"/>
</dbReference>
<dbReference type="SUPFAM" id="SSF82895">
    <property type="entry name" value="TSP-1 type 1 repeat"/>
    <property type="match status" value="4"/>
</dbReference>
<keyword evidence="3" id="KW-0479">Metal-binding</keyword>
<evidence type="ECO:0000313" key="8">
    <source>
        <dbReference type="WBParaSite" id="PSAMB.scaffold1871size27088.g15371.t1"/>
    </source>
</evidence>
<dbReference type="PANTHER" id="PTHR13723">
    <property type="entry name" value="ADAMTS A DISINTEGRIN AND METALLOPROTEASE WITH THROMBOSPONDIN MOTIFS PROTEASE"/>
    <property type="match status" value="1"/>
</dbReference>
<dbReference type="InterPro" id="IPR036383">
    <property type="entry name" value="TSP1_rpt_sf"/>
</dbReference>
<keyword evidence="5" id="KW-0677">Repeat</keyword>
<dbReference type="GO" id="GO:0030198">
    <property type="term" value="P:extracellular matrix organization"/>
    <property type="evidence" value="ECO:0007669"/>
    <property type="project" value="TreeGrafter"/>
</dbReference>
<evidence type="ECO:0000256" key="4">
    <source>
        <dbReference type="ARBA" id="ARBA00022729"/>
    </source>
</evidence>
<reference evidence="8" key="1">
    <citation type="submission" date="2022-11" db="UniProtKB">
        <authorList>
            <consortium name="WormBaseParasite"/>
        </authorList>
    </citation>
    <scope>IDENTIFICATION</scope>
</reference>
<dbReference type="AlphaFoldDB" id="A0A914VDU1"/>
<evidence type="ECO:0000256" key="5">
    <source>
        <dbReference type="ARBA" id="ARBA00022737"/>
    </source>
</evidence>
<dbReference type="WBParaSite" id="PSAMB.scaffold1871size27088.g15371.t1">
    <property type="protein sequence ID" value="PSAMB.scaffold1871size27088.g15371.t1"/>
    <property type="gene ID" value="PSAMB.scaffold1871size27088.g15371"/>
</dbReference>
<dbReference type="GO" id="GO:0005576">
    <property type="term" value="C:extracellular region"/>
    <property type="evidence" value="ECO:0007669"/>
    <property type="project" value="UniProtKB-SubCell"/>
</dbReference>
<dbReference type="Pfam" id="PF08685">
    <property type="entry name" value="GON"/>
    <property type="match status" value="1"/>
</dbReference>
<dbReference type="GO" id="GO:0031012">
    <property type="term" value="C:extracellular matrix"/>
    <property type="evidence" value="ECO:0007669"/>
    <property type="project" value="TreeGrafter"/>
</dbReference>
<evidence type="ECO:0000256" key="3">
    <source>
        <dbReference type="ARBA" id="ARBA00022723"/>
    </source>
</evidence>
<dbReference type="PROSITE" id="PS50092">
    <property type="entry name" value="TSP1"/>
    <property type="match status" value="4"/>
</dbReference>
<proteinExistence type="predicted"/>
<keyword evidence="7" id="KW-1185">Reference proteome</keyword>
<dbReference type="PANTHER" id="PTHR13723:SF37">
    <property type="entry name" value="A DISINTEGRIN AND METALLOPROTEINASE WITH THROMBOSPONDIN MOTIFS 5"/>
    <property type="match status" value="1"/>
</dbReference>
<sequence length="458" mass="50941">MSIVITNESKPFEILQCSVTCGRGVRTRAVTCHRGRRHKASDSECAAVPKPQETAKCQMMTCPAYHWTVGPWSKCSEVCQQGRQVRRVSCVSNLNQRAAPRMCEGGEPQPPTSRDCISAMCPYQWVPGPWSTCSKSCGKGYRYRRLDCRVKKSLNQSSDGAQPHVPARMCHALPRPAVSKECAMSDCNADYHWSVGPWTPCSTTCGTGFRKRRVRCLNRAGDRASKHDCNVTERPHRRQSCFLRNCLPGDCAELVASDPTSTPADGIYTVLVAGFQVSVYCHLMNETHPKTFINVEKTRNFAEIYGKRLLYPFTCPHNGERNDSCECSPDISPTAGLTRFEKVRVDFHNMKININDMTFATTEYGVDVPYGVAGDCYSAVDCPQGRFSIDLRGTGLRIADQVRWTDRGHRTSSRIERAANNALVLGRCGGYCGECNPDKWRGLVLEVDQKQRPSVGAG</sequence>
<dbReference type="PROSITE" id="PS51046">
    <property type="entry name" value="GON"/>
    <property type="match status" value="1"/>
</dbReference>
<evidence type="ECO:0000313" key="7">
    <source>
        <dbReference type="Proteomes" id="UP000887566"/>
    </source>
</evidence>
<dbReference type="InterPro" id="IPR000884">
    <property type="entry name" value="TSP1_rpt"/>
</dbReference>
<dbReference type="SMART" id="SM00209">
    <property type="entry name" value="TSP1"/>
    <property type="match status" value="4"/>
</dbReference>
<dbReference type="GO" id="GO:0009653">
    <property type="term" value="P:anatomical structure morphogenesis"/>
    <property type="evidence" value="ECO:0007669"/>
    <property type="project" value="UniProtKB-ARBA"/>
</dbReference>
<dbReference type="Pfam" id="PF19030">
    <property type="entry name" value="TSP1_ADAMTS"/>
    <property type="match status" value="4"/>
</dbReference>
<keyword evidence="4" id="KW-0732">Signal</keyword>
<dbReference type="InterPro" id="IPR050439">
    <property type="entry name" value="ADAMTS_ADAMTS-like"/>
</dbReference>
<feature type="domain" description="GON" evidence="6">
    <location>
        <begin position="247"/>
        <end position="448"/>
    </location>
</feature>
<dbReference type="Gene3D" id="2.20.100.10">
    <property type="entry name" value="Thrombospondin type-1 (TSP1) repeat"/>
    <property type="match status" value="4"/>
</dbReference>
<keyword evidence="2" id="KW-0964">Secreted</keyword>
<dbReference type="InterPro" id="IPR012314">
    <property type="entry name" value="Pept_M12B_GON-ADAMTSs"/>
</dbReference>
<dbReference type="Proteomes" id="UP000887566">
    <property type="component" value="Unplaced"/>
</dbReference>
<evidence type="ECO:0000256" key="1">
    <source>
        <dbReference type="ARBA" id="ARBA00004613"/>
    </source>
</evidence>